<comment type="caution">
    <text evidence="1">The sequence shown here is derived from an EMBL/GenBank/DDBJ whole genome shotgun (WGS) entry which is preliminary data.</text>
</comment>
<gene>
    <name evidence="1" type="ORF">WUBG_04892</name>
</gene>
<dbReference type="EMBL" id="ADBV01001755">
    <property type="protein sequence ID" value="EJW84198.1"/>
    <property type="molecule type" value="Genomic_DNA"/>
</dbReference>
<evidence type="ECO:0000313" key="2">
    <source>
        <dbReference type="Proteomes" id="UP000004810"/>
    </source>
</evidence>
<protein>
    <submittedName>
        <fullName evidence="1">Uncharacterized protein</fullName>
    </submittedName>
</protein>
<reference evidence="2" key="1">
    <citation type="submission" date="2012-08" db="EMBL/GenBank/DDBJ databases">
        <title>The Genome Sequence of Wuchereria bancrofti.</title>
        <authorList>
            <person name="Nutman T.B."/>
            <person name="Fink D.L."/>
            <person name="Russ C."/>
            <person name="Young S."/>
            <person name="Zeng Q."/>
            <person name="Koehrsen M."/>
            <person name="Alvarado L."/>
            <person name="Berlin A."/>
            <person name="Chapman S.B."/>
            <person name="Chen Z."/>
            <person name="Freedman E."/>
            <person name="Gellesch M."/>
            <person name="Goldberg J."/>
            <person name="Griggs A."/>
            <person name="Gujja S."/>
            <person name="Heilman E.R."/>
            <person name="Heiman D."/>
            <person name="Hepburn T."/>
            <person name="Howarth C."/>
            <person name="Jen D."/>
            <person name="Larson L."/>
            <person name="Lewis B."/>
            <person name="Mehta T."/>
            <person name="Park D."/>
            <person name="Pearson M."/>
            <person name="Roberts A."/>
            <person name="Saif S."/>
            <person name="Shea T."/>
            <person name="Shenoy N."/>
            <person name="Sisk P."/>
            <person name="Stolte C."/>
            <person name="Sykes S."/>
            <person name="Walk T."/>
            <person name="White J."/>
            <person name="Yandava C."/>
            <person name="Haas B."/>
            <person name="Henn M.R."/>
            <person name="Nusbaum C."/>
            <person name="Birren B."/>
        </authorList>
    </citation>
    <scope>NUCLEOTIDE SEQUENCE [LARGE SCALE GENOMIC DNA]</scope>
    <source>
        <strain evidence="2">NA</strain>
    </source>
</reference>
<dbReference type="AlphaFoldDB" id="J9EPT1"/>
<proteinExistence type="predicted"/>
<dbReference type="Proteomes" id="UP000004810">
    <property type="component" value="Unassembled WGS sequence"/>
</dbReference>
<sequence length="105" mass="11742">MANMSARSSTDISDRRNYRRLVREIGKVEIYLSIICIFKATKFKDIYPLSIQNSNSGIAAAAGIVNSGDKKRGEKVKKEKEEPIRNLLSFATQPPLSPSFVTNLH</sequence>
<evidence type="ECO:0000313" key="1">
    <source>
        <dbReference type="EMBL" id="EJW84198.1"/>
    </source>
</evidence>
<name>J9EPT1_WUCBA</name>
<organism evidence="1 2">
    <name type="scientific">Wuchereria bancrofti</name>
    <dbReference type="NCBI Taxonomy" id="6293"/>
    <lineage>
        <taxon>Eukaryota</taxon>
        <taxon>Metazoa</taxon>
        <taxon>Ecdysozoa</taxon>
        <taxon>Nematoda</taxon>
        <taxon>Chromadorea</taxon>
        <taxon>Rhabditida</taxon>
        <taxon>Spirurina</taxon>
        <taxon>Spiruromorpha</taxon>
        <taxon>Filarioidea</taxon>
        <taxon>Onchocercidae</taxon>
        <taxon>Wuchereria</taxon>
    </lineage>
</organism>
<accession>J9EPT1</accession>